<evidence type="ECO:0000256" key="1">
    <source>
        <dbReference type="ARBA" id="ARBA00006817"/>
    </source>
</evidence>
<feature type="domain" description="Activator of Hsp90 ATPase homologue 1/2-like C-terminal" evidence="2">
    <location>
        <begin position="14"/>
        <end position="135"/>
    </location>
</feature>
<evidence type="ECO:0000313" key="4">
    <source>
        <dbReference type="Proteomes" id="UP001431221"/>
    </source>
</evidence>
<organism evidence="3 4">
    <name type="scientific">Roseibium sediminicola</name>
    <dbReference type="NCBI Taxonomy" id="2933272"/>
    <lineage>
        <taxon>Bacteria</taxon>
        <taxon>Pseudomonadati</taxon>
        <taxon>Pseudomonadota</taxon>
        <taxon>Alphaproteobacteria</taxon>
        <taxon>Hyphomicrobiales</taxon>
        <taxon>Stappiaceae</taxon>
        <taxon>Roseibium</taxon>
    </lineage>
</organism>
<keyword evidence="4" id="KW-1185">Reference proteome</keyword>
<proteinExistence type="inferred from homology"/>
<dbReference type="SUPFAM" id="SSF55961">
    <property type="entry name" value="Bet v1-like"/>
    <property type="match status" value="1"/>
</dbReference>
<protein>
    <submittedName>
        <fullName evidence="3">SRPBCC domain-containing protein</fullName>
    </submittedName>
</protein>
<name>A0ABT0GZQ2_9HYPH</name>
<dbReference type="EMBL" id="JALNMJ010000017">
    <property type="protein sequence ID" value="MCK7614685.1"/>
    <property type="molecule type" value="Genomic_DNA"/>
</dbReference>
<evidence type="ECO:0000259" key="2">
    <source>
        <dbReference type="Pfam" id="PF08327"/>
    </source>
</evidence>
<sequence length="148" mass="16690">MSEPEIRLERPCSVPVAQLWDTLVCPQLWWGEAVRLEPTTGGLFHEPWRDGAGQHHTRGEVLEFLPPRCLVLSWRDDDWTFGTEVRFSLAPAGQGSLLKLRHSGWHAAPADRRDQLVEDHRTGWSYHLGNLTACAERGTSEPITGGQE</sequence>
<dbReference type="Proteomes" id="UP001431221">
    <property type="component" value="Unassembled WGS sequence"/>
</dbReference>
<dbReference type="Gene3D" id="3.30.530.20">
    <property type="match status" value="1"/>
</dbReference>
<gene>
    <name evidence="3" type="ORF">M0H32_21160</name>
</gene>
<reference evidence="3" key="1">
    <citation type="submission" date="2022-04" db="EMBL/GenBank/DDBJ databases">
        <title>Roseibium sp. CAU 1639 isolated from mud.</title>
        <authorList>
            <person name="Kim W."/>
        </authorList>
    </citation>
    <scope>NUCLEOTIDE SEQUENCE</scope>
    <source>
        <strain evidence="3">CAU 1639</strain>
    </source>
</reference>
<comment type="caution">
    <text evidence="3">The sequence shown here is derived from an EMBL/GenBank/DDBJ whole genome shotgun (WGS) entry which is preliminary data.</text>
</comment>
<comment type="similarity">
    <text evidence="1">Belongs to the AHA1 family.</text>
</comment>
<accession>A0ABT0GZQ2</accession>
<dbReference type="InterPro" id="IPR023393">
    <property type="entry name" value="START-like_dom_sf"/>
</dbReference>
<dbReference type="CDD" id="cd07814">
    <property type="entry name" value="SRPBCC_CalC_Aha1-like"/>
    <property type="match status" value="1"/>
</dbReference>
<dbReference type="InterPro" id="IPR013538">
    <property type="entry name" value="ASHA1/2-like_C"/>
</dbReference>
<dbReference type="Pfam" id="PF08327">
    <property type="entry name" value="AHSA1"/>
    <property type="match status" value="1"/>
</dbReference>
<dbReference type="RefSeq" id="WP_248157400.1">
    <property type="nucleotide sequence ID" value="NZ_JALNMJ010000017.1"/>
</dbReference>
<evidence type="ECO:0000313" key="3">
    <source>
        <dbReference type="EMBL" id="MCK7614685.1"/>
    </source>
</evidence>